<dbReference type="GO" id="GO:0030833">
    <property type="term" value="P:regulation of actin filament polymerization"/>
    <property type="evidence" value="ECO:0007669"/>
    <property type="project" value="InterPro"/>
</dbReference>
<evidence type="ECO:0000313" key="7">
    <source>
        <dbReference type="EMBL" id="TKC36181.1"/>
    </source>
</evidence>
<dbReference type="AlphaFoldDB" id="A0A4U1EIP3"/>
<keyword evidence="4" id="KW-0472">Membrane</keyword>
<dbReference type="InterPro" id="IPR039789">
    <property type="entry name" value="CYRI"/>
</dbReference>
<dbReference type="InterPro" id="IPR009828">
    <property type="entry name" value="CYRIA/CYRIB_Rac1-bd"/>
</dbReference>
<comment type="subcellular location">
    <subcellularLocation>
        <location evidence="1">Membrane</location>
        <topology evidence="1">Lipid-anchor</topology>
    </subcellularLocation>
</comment>
<comment type="subunit">
    <text evidence="3">Interacts with RAC1 (GTP-bound form preferentially).</text>
</comment>
<gene>
    <name evidence="7" type="ORF">EI555_006580</name>
</gene>
<name>A0A4U1EIP3_MONMO</name>
<evidence type="ECO:0000313" key="8">
    <source>
        <dbReference type="Proteomes" id="UP000308365"/>
    </source>
</evidence>
<evidence type="ECO:0000256" key="2">
    <source>
        <dbReference type="ARBA" id="ARBA00005778"/>
    </source>
</evidence>
<dbReference type="GO" id="GO:0016020">
    <property type="term" value="C:membrane"/>
    <property type="evidence" value="ECO:0007669"/>
    <property type="project" value="UniProtKB-SubCell"/>
</dbReference>
<organism evidence="7 8">
    <name type="scientific">Monodon monoceros</name>
    <name type="common">Narwhal</name>
    <name type="synonym">Ceratodon monodon</name>
    <dbReference type="NCBI Taxonomy" id="40151"/>
    <lineage>
        <taxon>Eukaryota</taxon>
        <taxon>Metazoa</taxon>
        <taxon>Chordata</taxon>
        <taxon>Craniata</taxon>
        <taxon>Vertebrata</taxon>
        <taxon>Euteleostomi</taxon>
        <taxon>Mammalia</taxon>
        <taxon>Eutheria</taxon>
        <taxon>Laurasiatheria</taxon>
        <taxon>Artiodactyla</taxon>
        <taxon>Whippomorpha</taxon>
        <taxon>Cetacea</taxon>
        <taxon>Odontoceti</taxon>
        <taxon>Monodontidae</taxon>
        <taxon>Monodon</taxon>
    </lineage>
</organism>
<evidence type="ECO:0000259" key="6">
    <source>
        <dbReference type="Pfam" id="PF07159"/>
    </source>
</evidence>
<feature type="domain" description="CYRIA/CYRIB Rac1 binding" evidence="6">
    <location>
        <begin position="158"/>
        <end position="199"/>
    </location>
</feature>
<proteinExistence type="inferred from homology"/>
<protein>
    <recommendedName>
        <fullName evidence="6">CYRIA/CYRIB Rac1 binding domain-containing protein</fullName>
    </recommendedName>
</protein>
<comment type="similarity">
    <text evidence="2">Belongs to the CYRI family.</text>
</comment>
<sequence length="202" mass="22734">MIQIRFPVPPSGSCTWWPTFSNSCFILKLFDAKQFDGVYRMKQLPSDQSRHMSDATEAGNCGPVGNDCPLKEAFLPLRTGPGSSHTEPFAALREADSYQFNRQYLSFVQGFGPITIACENQFAGMGNLLKVLTREIENYPHFFLDFETLCVFWFPICLDAQPTEGEREIWNQISAVLQDSESILADLQAYKGAGPEIRDVCQ</sequence>
<evidence type="ECO:0000256" key="3">
    <source>
        <dbReference type="ARBA" id="ARBA00011307"/>
    </source>
</evidence>
<dbReference type="Proteomes" id="UP000308365">
    <property type="component" value="Unassembled WGS sequence"/>
</dbReference>
<evidence type="ECO:0000256" key="1">
    <source>
        <dbReference type="ARBA" id="ARBA00004635"/>
    </source>
</evidence>
<dbReference type="EMBL" id="RWIC01001347">
    <property type="protein sequence ID" value="TKC36181.1"/>
    <property type="molecule type" value="Genomic_DNA"/>
</dbReference>
<accession>A0A4U1EIP3</accession>
<dbReference type="PANTHER" id="PTHR12422">
    <property type="entry name" value="GH09096P"/>
    <property type="match status" value="1"/>
</dbReference>
<dbReference type="Pfam" id="PF07159">
    <property type="entry name" value="CYRIA-B_Rac1-bd"/>
    <property type="match status" value="1"/>
</dbReference>
<keyword evidence="5" id="KW-0449">Lipoprotein</keyword>
<comment type="caution">
    <text evidence="7">The sequence shown here is derived from an EMBL/GenBank/DDBJ whole genome shotgun (WGS) entry which is preliminary data.</text>
</comment>
<reference evidence="8" key="1">
    <citation type="journal article" date="2019" name="IScience">
        <title>Narwhal Genome Reveals Long-Term Low Genetic Diversity despite Current Large Abundance Size.</title>
        <authorList>
            <person name="Westbury M.V."/>
            <person name="Petersen B."/>
            <person name="Garde E."/>
            <person name="Heide-Jorgensen M.P."/>
            <person name="Lorenzen E.D."/>
        </authorList>
    </citation>
    <scope>NUCLEOTIDE SEQUENCE [LARGE SCALE GENOMIC DNA]</scope>
</reference>
<dbReference type="GO" id="GO:0031267">
    <property type="term" value="F:small GTPase binding"/>
    <property type="evidence" value="ECO:0007669"/>
    <property type="project" value="InterPro"/>
</dbReference>
<evidence type="ECO:0000256" key="4">
    <source>
        <dbReference type="ARBA" id="ARBA00023136"/>
    </source>
</evidence>
<evidence type="ECO:0000256" key="5">
    <source>
        <dbReference type="ARBA" id="ARBA00023288"/>
    </source>
</evidence>